<gene>
    <name evidence="1" type="ORF">H6G14_24670</name>
</gene>
<dbReference type="InterPro" id="IPR011006">
    <property type="entry name" value="CheY-like_superfamily"/>
</dbReference>
<reference evidence="1 2" key="1">
    <citation type="journal article" date="2020" name="ISME J.">
        <title>Comparative genomics reveals insights into cyanobacterial evolution and habitat adaptation.</title>
        <authorList>
            <person name="Chen M.Y."/>
            <person name="Teng W.K."/>
            <person name="Zhao L."/>
            <person name="Hu C.X."/>
            <person name="Zhou Y.K."/>
            <person name="Han B.P."/>
            <person name="Song L.R."/>
            <person name="Shu W.S."/>
        </authorList>
    </citation>
    <scope>NUCLEOTIDE SEQUENCE [LARGE SCALE GENOMIC DNA]</scope>
    <source>
        <strain evidence="1 2">FACHB-3921</strain>
    </source>
</reference>
<protein>
    <submittedName>
        <fullName evidence="1">Response regulator</fullName>
    </submittedName>
</protein>
<keyword evidence="2" id="KW-1185">Reference proteome</keyword>
<evidence type="ECO:0000313" key="2">
    <source>
        <dbReference type="Proteomes" id="UP000621307"/>
    </source>
</evidence>
<dbReference type="Gene3D" id="3.40.50.2300">
    <property type="match status" value="1"/>
</dbReference>
<organism evidence="1 2">
    <name type="scientific">Nostoc parmelioides FACHB-3921</name>
    <dbReference type="NCBI Taxonomy" id="2692909"/>
    <lineage>
        <taxon>Bacteria</taxon>
        <taxon>Bacillati</taxon>
        <taxon>Cyanobacteriota</taxon>
        <taxon>Cyanophyceae</taxon>
        <taxon>Nostocales</taxon>
        <taxon>Nostocaceae</taxon>
        <taxon>Nostoc</taxon>
    </lineage>
</organism>
<sequence>MLIHPVLILDDHEHWLALHERRLKNAGIDCHATQNSSEAIDWAIQNKIKVALIDEILFVPSISNSQEGELQRWQGKGVIRKIVEAGLIHTYFIFITDAPAKRSGWNTPGFLQEVFLQEIASLRRISGVINVINKSEIESSPEDSYAHLIDIIQRVNRSDKNSSQLVQTESWQGNFYKRLALIRININLTLFKIGVGNIGVANVKSKIEGDQIGQQDNQDRQ</sequence>
<evidence type="ECO:0000313" key="1">
    <source>
        <dbReference type="EMBL" id="MBD2254441.1"/>
    </source>
</evidence>
<proteinExistence type="predicted"/>
<dbReference type="SUPFAM" id="SSF52172">
    <property type="entry name" value="CheY-like"/>
    <property type="match status" value="1"/>
</dbReference>
<dbReference type="RefSeq" id="WP_190570574.1">
    <property type="nucleotide sequence ID" value="NZ_JACJQL010000053.1"/>
</dbReference>
<name>A0ABR8BNP4_9NOSO</name>
<dbReference type="Proteomes" id="UP000621307">
    <property type="component" value="Unassembled WGS sequence"/>
</dbReference>
<comment type="caution">
    <text evidence="1">The sequence shown here is derived from an EMBL/GenBank/DDBJ whole genome shotgun (WGS) entry which is preliminary data.</text>
</comment>
<accession>A0ABR8BNP4</accession>
<dbReference type="EMBL" id="JACJQL010000053">
    <property type="protein sequence ID" value="MBD2254441.1"/>
    <property type="molecule type" value="Genomic_DNA"/>
</dbReference>